<dbReference type="GeneID" id="22910585"/>
<comment type="caution">
    <text evidence="2">The sequence shown here is derived from an EMBL/GenBank/DDBJ whole genome shotgun (WGS) entry which is preliminary data.</text>
</comment>
<gene>
    <name evidence="2" type="ORF">GNI_008720</name>
</gene>
<dbReference type="Proteomes" id="UP000019763">
    <property type="component" value="Unassembled WGS sequence"/>
</dbReference>
<reference evidence="2" key="1">
    <citation type="submission" date="2013-12" db="EMBL/GenBank/DDBJ databases">
        <authorList>
            <person name="Omoto C.K."/>
            <person name="Sibley D."/>
            <person name="Venepally P."/>
            <person name="Hadjithomas M."/>
            <person name="Karamycheva S."/>
            <person name="Brunk B."/>
            <person name="Roos D."/>
            <person name="Caler E."/>
            <person name="Lorenzi H."/>
        </authorList>
    </citation>
    <scope>NUCLEOTIDE SEQUENCE</scope>
</reference>
<evidence type="ECO:0000313" key="3">
    <source>
        <dbReference type="Proteomes" id="UP000019763"/>
    </source>
</evidence>
<sequence length="433" mass="47827">MSKRVPSFVTSVLPNGQLRTVGSREELPKEIVSSPHQIPPLGLTPVYDYCNRHFATEDPYEVRRTSSTDRPAFMTVPTATSSGVLLNKNEATADHTTYAGNTMNHNTYADHTTYTQKSYVDKTYVDNGSYADNRSYLTVSPSVAVKPSPLNPNGNESPTVRVPIIGRPEEYQFAVSTSRPPPESLERQPELQVPELPIGYYPSGSLYGSQQAQYPLGSQPSMNGVQQISNNGLHQTTVQQTSVQQQPSYSRTPNEDSPLLYFVNLGNPVYRLDPGKFTLVSGRERQDLTERALHSPTAVPASPSWASPSHSPRLNSPQSRQASYRPVADPVPTAFPLEETPIETAKPHETTSRLTPIAETTYLIDPCTHQTVTHSTTQLGRPMNVALPIVKTTRDDSTQECYSVDADVIYDESEMPFEVQSIRLKRNGQVGCC</sequence>
<accession>A0A023BCY7</accession>
<feature type="compositionally biased region" description="Polar residues" evidence="1">
    <location>
        <begin position="313"/>
        <end position="322"/>
    </location>
</feature>
<proteinExistence type="predicted"/>
<dbReference type="EMBL" id="AFNH02000065">
    <property type="protein sequence ID" value="EZG86966.1"/>
    <property type="molecule type" value="Genomic_DNA"/>
</dbReference>
<keyword evidence="3" id="KW-1185">Reference proteome</keyword>
<dbReference type="VEuPathDB" id="CryptoDB:GNI_008720"/>
<name>A0A023BCY7_GRENI</name>
<protein>
    <submittedName>
        <fullName evidence="2">Uncharacterized protein</fullName>
    </submittedName>
</protein>
<dbReference type="RefSeq" id="XP_011128722.1">
    <property type="nucleotide sequence ID" value="XM_011130420.1"/>
</dbReference>
<feature type="compositionally biased region" description="Low complexity" evidence="1">
    <location>
        <begin position="295"/>
        <end position="312"/>
    </location>
</feature>
<evidence type="ECO:0000313" key="2">
    <source>
        <dbReference type="EMBL" id="EZG86966.1"/>
    </source>
</evidence>
<dbReference type="AlphaFoldDB" id="A0A023BCY7"/>
<organism evidence="2 3">
    <name type="scientific">Gregarina niphandrodes</name>
    <name type="common">Septate eugregarine</name>
    <dbReference type="NCBI Taxonomy" id="110365"/>
    <lineage>
        <taxon>Eukaryota</taxon>
        <taxon>Sar</taxon>
        <taxon>Alveolata</taxon>
        <taxon>Apicomplexa</taxon>
        <taxon>Conoidasida</taxon>
        <taxon>Gregarinasina</taxon>
        <taxon>Eugregarinorida</taxon>
        <taxon>Gregarinidae</taxon>
        <taxon>Gregarina</taxon>
    </lineage>
</organism>
<feature type="region of interest" description="Disordered" evidence="1">
    <location>
        <begin position="293"/>
        <end position="334"/>
    </location>
</feature>
<evidence type="ECO:0000256" key="1">
    <source>
        <dbReference type="SAM" id="MobiDB-lite"/>
    </source>
</evidence>